<feature type="compositionally biased region" description="Polar residues" evidence="1">
    <location>
        <begin position="1"/>
        <end position="15"/>
    </location>
</feature>
<keyword evidence="3" id="KW-1185">Reference proteome</keyword>
<evidence type="ECO:0000313" key="3">
    <source>
        <dbReference type="Proteomes" id="UP001601059"/>
    </source>
</evidence>
<organism evidence="2 3">
    <name type="scientific">Cytobacillus spartinae</name>
    <dbReference type="NCBI Taxonomy" id="3299023"/>
    <lineage>
        <taxon>Bacteria</taxon>
        <taxon>Bacillati</taxon>
        <taxon>Bacillota</taxon>
        <taxon>Bacilli</taxon>
        <taxon>Bacillales</taxon>
        <taxon>Bacillaceae</taxon>
        <taxon>Cytobacillus</taxon>
    </lineage>
</organism>
<dbReference type="EMBL" id="JBIACK010000022">
    <property type="protein sequence ID" value="MFE8704005.1"/>
    <property type="molecule type" value="Genomic_DNA"/>
</dbReference>
<proteinExistence type="predicted"/>
<sequence length="112" mass="12633">MFQNPFRQQQQSNDPFENMGKVEEIQLSGGSENNPFTNQQNLNNVSENNLVGTHDVNPHYVQDYTRNDGTHVDGYWRDGDGNTHHDLTASEGGGYERTNPDGDLTNNLGFDF</sequence>
<feature type="region of interest" description="Disordered" evidence="1">
    <location>
        <begin position="1"/>
        <end position="43"/>
    </location>
</feature>
<evidence type="ECO:0000256" key="1">
    <source>
        <dbReference type="SAM" id="MobiDB-lite"/>
    </source>
</evidence>
<protein>
    <submittedName>
        <fullName evidence="2">Uncharacterized protein</fullName>
    </submittedName>
</protein>
<dbReference type="Proteomes" id="UP001601059">
    <property type="component" value="Unassembled WGS sequence"/>
</dbReference>
<accession>A0ABW6KID3</accession>
<reference evidence="2 3" key="1">
    <citation type="submission" date="2024-08" db="EMBL/GenBank/DDBJ databases">
        <title>Two novel Cytobacillus novel species.</title>
        <authorList>
            <person name="Liu G."/>
        </authorList>
    </citation>
    <scope>NUCLEOTIDE SEQUENCE [LARGE SCALE GENOMIC DNA]</scope>
    <source>
        <strain evidence="2 3">FJAT-54145</strain>
    </source>
</reference>
<comment type="caution">
    <text evidence="2">The sequence shown here is derived from an EMBL/GenBank/DDBJ whole genome shotgun (WGS) entry which is preliminary data.</text>
</comment>
<gene>
    <name evidence="2" type="ORF">ACFYKX_25885</name>
</gene>
<evidence type="ECO:0000313" key="2">
    <source>
        <dbReference type="EMBL" id="MFE8704005.1"/>
    </source>
</evidence>
<dbReference type="RefSeq" id="WP_389365004.1">
    <property type="nucleotide sequence ID" value="NZ_JBIACK010000022.1"/>
</dbReference>
<name>A0ABW6KID3_9BACI</name>
<feature type="compositionally biased region" description="Low complexity" evidence="1">
    <location>
        <begin position="33"/>
        <end position="43"/>
    </location>
</feature>
<feature type="region of interest" description="Disordered" evidence="1">
    <location>
        <begin position="82"/>
        <end position="112"/>
    </location>
</feature>